<dbReference type="CDD" id="cd16914">
    <property type="entry name" value="EcfT"/>
    <property type="match status" value="1"/>
</dbReference>
<dbReference type="Proteomes" id="UP000297714">
    <property type="component" value="Unassembled WGS sequence"/>
</dbReference>
<keyword evidence="3 6" id="KW-0812">Transmembrane</keyword>
<comment type="subcellular location">
    <subcellularLocation>
        <location evidence="1">Membrane</location>
        <topology evidence="1">Multi-pass membrane protein</topology>
    </subcellularLocation>
</comment>
<name>A0A4Z0Y9P4_9FIRM</name>
<keyword evidence="4 6" id="KW-1133">Transmembrane helix</keyword>
<dbReference type="Pfam" id="PF02361">
    <property type="entry name" value="CbiQ"/>
    <property type="match status" value="1"/>
</dbReference>
<dbReference type="RefSeq" id="WP_135660329.1">
    <property type="nucleotide sequence ID" value="NZ_JAJUFJ010000008.1"/>
</dbReference>
<gene>
    <name evidence="7" type="primary">nikQ</name>
    <name evidence="7" type="ORF">CAGA_19870</name>
</gene>
<comment type="caution">
    <text evidence="7">The sequence shown here is derived from an EMBL/GenBank/DDBJ whole genome shotgun (WGS) entry which is preliminary data.</text>
</comment>
<evidence type="ECO:0000256" key="6">
    <source>
        <dbReference type="SAM" id="Phobius"/>
    </source>
</evidence>
<evidence type="ECO:0000256" key="2">
    <source>
        <dbReference type="ARBA" id="ARBA00022475"/>
    </source>
</evidence>
<evidence type="ECO:0000313" key="8">
    <source>
        <dbReference type="Proteomes" id="UP000297714"/>
    </source>
</evidence>
<organism evidence="7 8">
    <name type="scientific">Caproiciproducens galactitolivorans</name>
    <dbReference type="NCBI Taxonomy" id="642589"/>
    <lineage>
        <taxon>Bacteria</taxon>
        <taxon>Bacillati</taxon>
        <taxon>Bacillota</taxon>
        <taxon>Clostridia</taxon>
        <taxon>Eubacteriales</taxon>
        <taxon>Acutalibacteraceae</taxon>
        <taxon>Caproiciproducens</taxon>
    </lineage>
</organism>
<dbReference type="PANTHER" id="PTHR34857:SF2">
    <property type="entry name" value="SLL0384 PROTEIN"/>
    <property type="match status" value="1"/>
</dbReference>
<dbReference type="GO" id="GO:0005886">
    <property type="term" value="C:plasma membrane"/>
    <property type="evidence" value="ECO:0007669"/>
    <property type="project" value="UniProtKB-ARBA"/>
</dbReference>
<feature type="transmembrane region" description="Helical" evidence="6">
    <location>
        <begin position="160"/>
        <end position="186"/>
    </location>
</feature>
<feature type="transmembrane region" description="Helical" evidence="6">
    <location>
        <begin position="122"/>
        <end position="140"/>
    </location>
</feature>
<keyword evidence="2" id="KW-1003">Cell membrane</keyword>
<dbReference type="OrthoDB" id="8585740at2"/>
<protein>
    <submittedName>
        <fullName evidence="7">Nickel transport protein NikQ</fullName>
    </submittedName>
</protein>
<accession>A0A4Z0Y9P4</accession>
<evidence type="ECO:0000256" key="1">
    <source>
        <dbReference type="ARBA" id="ARBA00004141"/>
    </source>
</evidence>
<dbReference type="PANTHER" id="PTHR34857">
    <property type="entry name" value="SLL0384 PROTEIN"/>
    <property type="match status" value="1"/>
</dbReference>
<reference evidence="7 8" key="1">
    <citation type="submission" date="2019-04" db="EMBL/GenBank/DDBJ databases">
        <authorList>
            <person name="Poehlein A."/>
            <person name="Bengelsdorf F.R."/>
            <person name="Duerre P."/>
            <person name="Daniel R."/>
        </authorList>
    </citation>
    <scope>NUCLEOTIDE SEQUENCE [LARGE SCALE GENOMIC DNA]</scope>
    <source>
        <strain evidence="7 8">BS-1</strain>
    </source>
</reference>
<dbReference type="EMBL" id="SRMQ01000009">
    <property type="protein sequence ID" value="TGJ76011.1"/>
    <property type="molecule type" value="Genomic_DNA"/>
</dbReference>
<feature type="transmembrane region" description="Helical" evidence="6">
    <location>
        <begin position="58"/>
        <end position="83"/>
    </location>
</feature>
<feature type="transmembrane region" description="Helical" evidence="6">
    <location>
        <begin position="95"/>
        <end position="115"/>
    </location>
</feature>
<feature type="transmembrane region" description="Helical" evidence="6">
    <location>
        <begin position="242"/>
        <end position="261"/>
    </location>
</feature>
<proteinExistence type="predicted"/>
<dbReference type="AlphaFoldDB" id="A0A4Z0Y9P4"/>
<dbReference type="InterPro" id="IPR003339">
    <property type="entry name" value="ABC/ECF_trnsptr_transmembrane"/>
</dbReference>
<sequence length="262" mass="29447">MPEWLLKEEQYEPIPDRDSFIDKSILSLLGILSRIRAQSGIPSGKHFVHAPFKVACTFLLVILLSLSKSLFFILTINVALLAATSLLPADKIFHILKAGFAAALFTLVILLPSAFWGNRYGIVMLPLKVFAAVTAVNILSRTTQWRHITGALKTFFLPDIFIFVLDITIRYIFMLGEFSLPMLYALKLRSVGKNNRKYASLSGITGTMFIKSKEMAEEMNAAMECRGFTGEYRKSGRIRMNWADAGYLLVHILALLIFLYLG</sequence>
<keyword evidence="5 6" id="KW-0472">Membrane</keyword>
<keyword evidence="8" id="KW-1185">Reference proteome</keyword>
<evidence type="ECO:0000256" key="3">
    <source>
        <dbReference type="ARBA" id="ARBA00022692"/>
    </source>
</evidence>
<evidence type="ECO:0000313" key="7">
    <source>
        <dbReference type="EMBL" id="TGJ76011.1"/>
    </source>
</evidence>
<evidence type="ECO:0000256" key="4">
    <source>
        <dbReference type="ARBA" id="ARBA00022989"/>
    </source>
</evidence>
<dbReference type="InterPro" id="IPR051611">
    <property type="entry name" value="ECF_transporter_component"/>
</dbReference>
<evidence type="ECO:0000256" key="5">
    <source>
        <dbReference type="ARBA" id="ARBA00023136"/>
    </source>
</evidence>